<reference evidence="2 3" key="1">
    <citation type="journal article" date="2012" name="Genome Biol.">
        <title>Genome and low-iron response of an oceanic diatom adapted to chronic iron limitation.</title>
        <authorList>
            <person name="Lommer M."/>
            <person name="Specht M."/>
            <person name="Roy A.S."/>
            <person name="Kraemer L."/>
            <person name="Andreson R."/>
            <person name="Gutowska M.A."/>
            <person name="Wolf J."/>
            <person name="Bergner S.V."/>
            <person name="Schilhabel M.B."/>
            <person name="Klostermeier U.C."/>
            <person name="Beiko R.G."/>
            <person name="Rosenstiel P."/>
            <person name="Hippler M."/>
            <person name="Laroche J."/>
        </authorList>
    </citation>
    <scope>NUCLEOTIDE SEQUENCE [LARGE SCALE GENOMIC DNA]</scope>
    <source>
        <strain evidence="2 3">CCMP1005</strain>
    </source>
</reference>
<accession>K0TQW2</accession>
<comment type="caution">
    <text evidence="2">The sequence shown here is derived from an EMBL/GenBank/DDBJ whole genome shotgun (WGS) entry which is preliminary data.</text>
</comment>
<dbReference type="Gene3D" id="1.10.287.1490">
    <property type="match status" value="1"/>
</dbReference>
<dbReference type="EMBL" id="AGNL01001763">
    <property type="protein sequence ID" value="EJK76742.1"/>
    <property type="molecule type" value="Genomic_DNA"/>
</dbReference>
<evidence type="ECO:0000256" key="1">
    <source>
        <dbReference type="SAM" id="Coils"/>
    </source>
</evidence>
<name>K0TQW2_THAOC</name>
<dbReference type="AlphaFoldDB" id="K0TQW2"/>
<evidence type="ECO:0000313" key="2">
    <source>
        <dbReference type="EMBL" id="EJK76742.1"/>
    </source>
</evidence>
<evidence type="ECO:0000313" key="3">
    <source>
        <dbReference type="Proteomes" id="UP000266841"/>
    </source>
</evidence>
<keyword evidence="3" id="KW-1185">Reference proteome</keyword>
<evidence type="ECO:0008006" key="4">
    <source>
        <dbReference type="Google" id="ProtNLM"/>
    </source>
</evidence>
<keyword evidence="1" id="KW-0175">Coiled coil</keyword>
<proteinExistence type="predicted"/>
<dbReference type="Proteomes" id="UP000266841">
    <property type="component" value="Unassembled WGS sequence"/>
</dbReference>
<protein>
    <recommendedName>
        <fullName evidence="4">RING-type domain-containing protein</fullName>
    </recommendedName>
</protein>
<gene>
    <name evidence="2" type="ORF">THAOC_01480</name>
</gene>
<organism evidence="2 3">
    <name type="scientific">Thalassiosira oceanica</name>
    <name type="common">Marine diatom</name>
    <dbReference type="NCBI Taxonomy" id="159749"/>
    <lineage>
        <taxon>Eukaryota</taxon>
        <taxon>Sar</taxon>
        <taxon>Stramenopiles</taxon>
        <taxon>Ochrophyta</taxon>
        <taxon>Bacillariophyta</taxon>
        <taxon>Coscinodiscophyceae</taxon>
        <taxon>Thalassiosirophycidae</taxon>
        <taxon>Thalassiosirales</taxon>
        <taxon>Thalassiosiraceae</taxon>
        <taxon>Thalassiosira</taxon>
    </lineage>
</organism>
<feature type="coiled-coil region" evidence="1">
    <location>
        <begin position="57"/>
        <end position="133"/>
    </location>
</feature>
<sequence>MKLVEGKNASLEAEVASLRREVNLRNGAAKVQLEAKHEALKDAKEAYGELVPTLEKLNSAEAESARLREEINRSEGRVKIKQERIVRVKNELEDQKEAAEELAQSLQASRTLTKDAIEKCDQLRRELRKASIDPCMCCGNSESRRQRNFWPGCGHIVCYDCLEGDVHQIGVDKSSKPVLYELRGYCACKVQGCKGTSREALMLNGTCPPV</sequence>